<dbReference type="GO" id="GO:0016787">
    <property type="term" value="F:hydrolase activity"/>
    <property type="evidence" value="ECO:0007669"/>
    <property type="project" value="UniProtKB-KW"/>
</dbReference>
<protein>
    <submittedName>
        <fullName evidence="6">Haloacid dehalogenase-like hydrolase</fullName>
    </submittedName>
</protein>
<evidence type="ECO:0000256" key="5">
    <source>
        <dbReference type="SAM" id="SignalP"/>
    </source>
</evidence>
<keyword evidence="3 6" id="KW-0378">Hydrolase</keyword>
<dbReference type="GO" id="GO:0046872">
    <property type="term" value="F:metal ion binding"/>
    <property type="evidence" value="ECO:0007669"/>
    <property type="project" value="UniProtKB-KW"/>
</dbReference>
<feature type="signal peptide" evidence="5">
    <location>
        <begin position="1"/>
        <end position="28"/>
    </location>
</feature>
<dbReference type="EMBL" id="FNJQ01000020">
    <property type="protein sequence ID" value="SDP47114.1"/>
    <property type="molecule type" value="Genomic_DNA"/>
</dbReference>
<dbReference type="PANTHER" id="PTHR43344:SF13">
    <property type="entry name" value="PHOSPHATASE RV3661-RELATED"/>
    <property type="match status" value="1"/>
</dbReference>
<keyword evidence="2" id="KW-0479">Metal-binding</keyword>
<dbReference type="PANTHER" id="PTHR43344">
    <property type="entry name" value="PHOSPHOSERINE PHOSPHATASE"/>
    <property type="match status" value="1"/>
</dbReference>
<feature type="chain" id="PRO_5010310862" evidence="5">
    <location>
        <begin position="29"/>
        <end position="360"/>
    </location>
</feature>
<dbReference type="Proteomes" id="UP000182412">
    <property type="component" value="Unassembled WGS sequence"/>
</dbReference>
<keyword evidence="5" id="KW-0732">Signal</keyword>
<accession>A0A1H0SZI2</accession>
<dbReference type="AlphaFoldDB" id="A0A1H0SZI2"/>
<gene>
    <name evidence="6" type="ORF">SAMN05216366_12046</name>
</gene>
<keyword evidence="4" id="KW-0460">Magnesium</keyword>
<evidence type="ECO:0000313" key="6">
    <source>
        <dbReference type="EMBL" id="SDP47114.1"/>
    </source>
</evidence>
<dbReference type="InterPro" id="IPR036412">
    <property type="entry name" value="HAD-like_sf"/>
</dbReference>
<evidence type="ECO:0000256" key="3">
    <source>
        <dbReference type="ARBA" id="ARBA00022801"/>
    </source>
</evidence>
<dbReference type="Gene3D" id="3.40.50.1000">
    <property type="entry name" value="HAD superfamily/HAD-like"/>
    <property type="match status" value="1"/>
</dbReference>
<name>A0A1H0SZI2_SELRU</name>
<dbReference type="RefSeq" id="WP_074572671.1">
    <property type="nucleotide sequence ID" value="NZ_FNJQ01000020.1"/>
</dbReference>
<dbReference type="Pfam" id="PF12710">
    <property type="entry name" value="HAD"/>
    <property type="match status" value="1"/>
</dbReference>
<evidence type="ECO:0000256" key="4">
    <source>
        <dbReference type="ARBA" id="ARBA00022842"/>
    </source>
</evidence>
<dbReference type="OrthoDB" id="9799365at2"/>
<evidence type="ECO:0000313" key="7">
    <source>
        <dbReference type="Proteomes" id="UP000182412"/>
    </source>
</evidence>
<reference evidence="6 7" key="1">
    <citation type="submission" date="2016-10" db="EMBL/GenBank/DDBJ databases">
        <authorList>
            <person name="de Groot N.N."/>
        </authorList>
    </citation>
    <scope>NUCLEOTIDE SEQUENCE [LARGE SCALE GENOMIC DNA]</scope>
    <source>
        <strain evidence="6 7">S137</strain>
    </source>
</reference>
<comment type="similarity">
    <text evidence="1">Belongs to the HAD-like hydrolase superfamily. SerB family.</text>
</comment>
<dbReference type="InterPro" id="IPR023214">
    <property type="entry name" value="HAD_sf"/>
</dbReference>
<evidence type="ECO:0000256" key="1">
    <source>
        <dbReference type="ARBA" id="ARBA00009184"/>
    </source>
</evidence>
<evidence type="ECO:0000256" key="2">
    <source>
        <dbReference type="ARBA" id="ARBA00022723"/>
    </source>
</evidence>
<sequence length="360" mass="40553">MRSKKLCAAVLAATLGFGFMAGAPSTEAATRAELAQISVNQKGTNFKYWNKDAKSYQALTNYVKDVTNPKSKNFIPVEDRIAVFDLDGTLICETTPSYFEWMMYLERALNDPTFTPKKEDREYAKVVKAAIDKGSLPEDMERKEAKSQASVFAGMTLPEYEAYVKKFMQTPAEGMNNLKRGDSFYLPMVEVVSYLNANKFKIFVVSGSDRQALRILTDGIMPIEKDNIIGTDVWNLASHQGDTDGLDYLYRKDDEVIRGEFTLKDVKMNKVSNIAREIGKQPVLAFGNSSGDGSMFNYTITNNKYKALAFSLLCDDTERELGNQKKADKMRASCEKYGWIPVSMRDDFKTIYGDNVTRTK</sequence>
<organism evidence="6 7">
    <name type="scientific">Selenomonas ruminantium</name>
    <dbReference type="NCBI Taxonomy" id="971"/>
    <lineage>
        <taxon>Bacteria</taxon>
        <taxon>Bacillati</taxon>
        <taxon>Bacillota</taxon>
        <taxon>Negativicutes</taxon>
        <taxon>Selenomonadales</taxon>
        <taxon>Selenomonadaceae</taxon>
        <taxon>Selenomonas</taxon>
    </lineage>
</organism>
<proteinExistence type="inferred from homology"/>
<dbReference type="SUPFAM" id="SSF56784">
    <property type="entry name" value="HAD-like"/>
    <property type="match status" value="1"/>
</dbReference>
<dbReference type="InterPro" id="IPR050582">
    <property type="entry name" value="HAD-like_SerB"/>
</dbReference>